<dbReference type="EMBL" id="LGRB01000003">
    <property type="protein sequence ID" value="OCT54938.1"/>
    <property type="molecule type" value="Genomic_DNA"/>
</dbReference>
<dbReference type="PANTHER" id="PTHR21310">
    <property type="entry name" value="AMINOGLYCOSIDE PHOSPHOTRANSFERASE-RELATED-RELATED"/>
    <property type="match status" value="1"/>
</dbReference>
<dbReference type="STRING" id="86049.A0A1C1D2S7"/>
<evidence type="ECO:0000313" key="5">
    <source>
        <dbReference type="Proteomes" id="UP000094526"/>
    </source>
</evidence>
<evidence type="ECO:0000313" key="4">
    <source>
        <dbReference type="EMBL" id="OCT54938.1"/>
    </source>
</evidence>
<evidence type="ECO:0000256" key="1">
    <source>
        <dbReference type="ARBA" id="ARBA00012513"/>
    </source>
</evidence>
<organism evidence="4 5">
    <name type="scientific">Cladophialophora carrionii</name>
    <dbReference type="NCBI Taxonomy" id="86049"/>
    <lineage>
        <taxon>Eukaryota</taxon>
        <taxon>Fungi</taxon>
        <taxon>Dikarya</taxon>
        <taxon>Ascomycota</taxon>
        <taxon>Pezizomycotina</taxon>
        <taxon>Eurotiomycetes</taxon>
        <taxon>Chaetothyriomycetidae</taxon>
        <taxon>Chaetothyriales</taxon>
        <taxon>Herpotrichiellaceae</taxon>
        <taxon>Cladophialophora</taxon>
    </lineage>
</organism>
<dbReference type="OrthoDB" id="2906425at2759"/>
<dbReference type="GO" id="GO:0004674">
    <property type="term" value="F:protein serine/threonine kinase activity"/>
    <property type="evidence" value="ECO:0007669"/>
    <property type="project" value="UniProtKB-EC"/>
</dbReference>
<reference evidence="5" key="1">
    <citation type="submission" date="2015-07" db="EMBL/GenBank/DDBJ databases">
        <authorList>
            <person name="Teixeira M.M."/>
            <person name="Souza R.C."/>
            <person name="Almeida L.G."/>
            <person name="Vicente V.A."/>
            <person name="de Hoog S."/>
            <person name="Bocca A.L."/>
            <person name="de Almeida S.R."/>
            <person name="Vasconcelos A.T."/>
            <person name="Felipe M.S."/>
        </authorList>
    </citation>
    <scope>NUCLEOTIDE SEQUENCE [LARGE SCALE GENOMIC DNA]</scope>
    <source>
        <strain evidence="5">KSF</strain>
    </source>
</reference>
<gene>
    <name evidence="4" type="ORF">CLCR_03127</name>
</gene>
<comment type="catalytic activity">
    <reaction evidence="3">
        <text>L-seryl-[protein] + ATP = O-phospho-L-seryl-[protein] + ADP + H(+)</text>
        <dbReference type="Rhea" id="RHEA:17989"/>
        <dbReference type="Rhea" id="RHEA-COMP:9863"/>
        <dbReference type="Rhea" id="RHEA-COMP:11604"/>
        <dbReference type="ChEBI" id="CHEBI:15378"/>
        <dbReference type="ChEBI" id="CHEBI:29999"/>
        <dbReference type="ChEBI" id="CHEBI:30616"/>
        <dbReference type="ChEBI" id="CHEBI:83421"/>
        <dbReference type="ChEBI" id="CHEBI:456216"/>
        <dbReference type="EC" id="2.7.11.1"/>
    </reaction>
</comment>
<sequence length="194" mass="21832">MSFVAKSTYSVPVPKVFRADIFGDGTTVIETEYISGKTLQESWPALSVEEKASFAQQMNAILEPLRSLEGRYIGGVEEGPAVDMRRETEQGGPFSSEADFNKFLRQNAVSRTPKIYHSMLAGLMSNTHRIFFTHGDLSPRNILVRAGRIVRFFRSIFTHIDWHEYADIIFTDSYPGDVMTDHFLGRLDSALGNS</sequence>
<dbReference type="InterPro" id="IPR011009">
    <property type="entry name" value="Kinase-like_dom_sf"/>
</dbReference>
<comment type="caution">
    <text evidence="4">The sequence shown here is derived from an EMBL/GenBank/DDBJ whole genome shotgun (WGS) entry which is preliminary data.</text>
</comment>
<accession>A0A1C1D2S7</accession>
<dbReference type="VEuPathDB" id="FungiDB:CLCR_03127"/>
<dbReference type="PROSITE" id="PS00109">
    <property type="entry name" value="PROTEIN_KINASE_TYR"/>
    <property type="match status" value="1"/>
</dbReference>
<dbReference type="Proteomes" id="UP000094526">
    <property type="component" value="Unassembled WGS sequence"/>
</dbReference>
<dbReference type="AlphaFoldDB" id="A0A1C1D2S7"/>
<evidence type="ECO:0000256" key="3">
    <source>
        <dbReference type="ARBA" id="ARBA00048679"/>
    </source>
</evidence>
<dbReference type="Gene3D" id="3.90.1200.10">
    <property type="match status" value="1"/>
</dbReference>
<dbReference type="InterPro" id="IPR008266">
    <property type="entry name" value="Tyr_kinase_AS"/>
</dbReference>
<protein>
    <recommendedName>
        <fullName evidence="1">non-specific serine/threonine protein kinase</fullName>
        <ecNumber evidence="1">2.7.11.1</ecNumber>
    </recommendedName>
</protein>
<dbReference type="VEuPathDB" id="FungiDB:G647_05029"/>
<proteinExistence type="predicted"/>
<comment type="catalytic activity">
    <reaction evidence="2">
        <text>L-threonyl-[protein] + ATP = O-phospho-L-threonyl-[protein] + ADP + H(+)</text>
        <dbReference type="Rhea" id="RHEA:46608"/>
        <dbReference type="Rhea" id="RHEA-COMP:11060"/>
        <dbReference type="Rhea" id="RHEA-COMP:11605"/>
        <dbReference type="ChEBI" id="CHEBI:15378"/>
        <dbReference type="ChEBI" id="CHEBI:30013"/>
        <dbReference type="ChEBI" id="CHEBI:30616"/>
        <dbReference type="ChEBI" id="CHEBI:61977"/>
        <dbReference type="ChEBI" id="CHEBI:456216"/>
        <dbReference type="EC" id="2.7.11.1"/>
    </reaction>
</comment>
<evidence type="ECO:0000256" key="2">
    <source>
        <dbReference type="ARBA" id="ARBA00047899"/>
    </source>
</evidence>
<name>A0A1C1D2S7_9EURO</name>
<dbReference type="EC" id="2.7.11.1" evidence="1"/>
<keyword evidence="5" id="KW-1185">Reference proteome</keyword>
<dbReference type="PANTHER" id="PTHR21310:SF58">
    <property type="entry name" value="AMINOGLYCOSIDE PHOSPHOTRANSFERASE DOMAIN-CONTAINING PROTEIN"/>
    <property type="match status" value="1"/>
</dbReference>
<dbReference type="SUPFAM" id="SSF56112">
    <property type="entry name" value="Protein kinase-like (PK-like)"/>
    <property type="match status" value="1"/>
</dbReference>
<dbReference type="InterPro" id="IPR051678">
    <property type="entry name" value="AGP_Transferase"/>
</dbReference>